<keyword evidence="1" id="KW-0732">Signal</keyword>
<gene>
    <name evidence="2" type="ordered locus">Bd1102</name>
</gene>
<dbReference type="AlphaFoldDB" id="Q6MNX5"/>
<dbReference type="GeneID" id="93012154"/>
<protein>
    <recommendedName>
        <fullName evidence="4">Outer membrane protein beta-barrel domain-containing protein</fullName>
    </recommendedName>
</protein>
<evidence type="ECO:0000256" key="1">
    <source>
        <dbReference type="SAM" id="SignalP"/>
    </source>
</evidence>
<dbReference type="Proteomes" id="UP000008080">
    <property type="component" value="Chromosome"/>
</dbReference>
<organism evidence="2 3">
    <name type="scientific">Bdellovibrio bacteriovorus (strain ATCC 15356 / DSM 50701 / NCIMB 9529 / HD100)</name>
    <dbReference type="NCBI Taxonomy" id="264462"/>
    <lineage>
        <taxon>Bacteria</taxon>
        <taxon>Pseudomonadati</taxon>
        <taxon>Bdellovibrionota</taxon>
        <taxon>Bdellovibrionia</taxon>
        <taxon>Bdellovibrionales</taxon>
        <taxon>Pseudobdellovibrionaceae</taxon>
        <taxon>Bdellovibrio</taxon>
    </lineage>
</organism>
<dbReference type="STRING" id="264462.Bd1102"/>
<accession>Q6MNX5</accession>
<evidence type="ECO:0000313" key="2">
    <source>
        <dbReference type="EMBL" id="CAE79024.1"/>
    </source>
</evidence>
<dbReference type="RefSeq" id="WP_011163626.1">
    <property type="nucleotide sequence ID" value="NC_005363.1"/>
</dbReference>
<dbReference type="KEGG" id="bba:Bd1102"/>
<keyword evidence="3" id="KW-1185">Reference proteome</keyword>
<name>Q6MNX5_BDEBA</name>
<feature type="chain" id="PRO_5004277100" description="Outer membrane protein beta-barrel domain-containing protein" evidence="1">
    <location>
        <begin position="19"/>
        <end position="182"/>
    </location>
</feature>
<feature type="signal peptide" evidence="1">
    <location>
        <begin position="1"/>
        <end position="18"/>
    </location>
</feature>
<evidence type="ECO:0008006" key="4">
    <source>
        <dbReference type="Google" id="ProtNLM"/>
    </source>
</evidence>
<reference evidence="2 3" key="1">
    <citation type="journal article" date="2004" name="Science">
        <title>A predator unmasked: life cycle of Bdellovibrio bacteriovorus from a genomic perspective.</title>
        <authorList>
            <person name="Rendulic S."/>
            <person name="Jagtap P."/>
            <person name="Rosinus A."/>
            <person name="Eppinger M."/>
            <person name="Baar C."/>
            <person name="Lanz C."/>
            <person name="Keller H."/>
            <person name="Lambert C."/>
            <person name="Evans K.J."/>
            <person name="Goesmann A."/>
            <person name="Meyer F."/>
            <person name="Sockett R.E."/>
            <person name="Schuster S.C."/>
        </authorList>
    </citation>
    <scope>NUCLEOTIDE SEQUENCE [LARGE SCALE GENOMIC DNA]</scope>
    <source>
        <strain evidence="3">ATCC 15356 / DSM 50701 / NCIMB 9529 / HD100</strain>
    </source>
</reference>
<dbReference type="HOGENOM" id="CLU_1544632_0_0_7"/>
<sequence>MKRLLVAALLMFSVNAHAGFLLELGGTYMSDNLTTDETRTSAKYFYNLGLLFSLKKRIWGGWNYSGISHTDKDDATIDFTASDTGPYVKWQFGRHELYSLSMAYNILSTATFANGTDREKWTGTSMWFQFGVMPEFKEGFHIGASLNYYLANYTKKTVDGTETSTSNSKSWIFPMLTLTKEW</sequence>
<dbReference type="EMBL" id="BX842648">
    <property type="protein sequence ID" value="CAE79024.1"/>
    <property type="molecule type" value="Genomic_DNA"/>
</dbReference>
<proteinExistence type="predicted"/>
<evidence type="ECO:0000313" key="3">
    <source>
        <dbReference type="Proteomes" id="UP000008080"/>
    </source>
</evidence>